<evidence type="ECO:0000313" key="4">
    <source>
        <dbReference type="Proteomes" id="UP000198639"/>
    </source>
</evidence>
<dbReference type="Pfam" id="PF07589">
    <property type="entry name" value="PEP-CTERM"/>
    <property type="match status" value="1"/>
</dbReference>
<evidence type="ECO:0000313" key="3">
    <source>
        <dbReference type="EMBL" id="SFC78200.1"/>
    </source>
</evidence>
<accession>A0A1I1M976</accession>
<dbReference type="NCBIfam" id="TIGR02595">
    <property type="entry name" value="PEP_CTERM"/>
    <property type="match status" value="1"/>
</dbReference>
<keyword evidence="1" id="KW-0732">Signal</keyword>
<dbReference type="OrthoDB" id="8565395at2"/>
<evidence type="ECO:0000256" key="1">
    <source>
        <dbReference type="SAM" id="SignalP"/>
    </source>
</evidence>
<dbReference type="AlphaFoldDB" id="A0A1I1M976"/>
<dbReference type="RefSeq" id="WP_091874570.1">
    <property type="nucleotide sequence ID" value="NZ_FOLD01000010.1"/>
</dbReference>
<proteinExistence type="predicted"/>
<keyword evidence="4" id="KW-1185">Reference proteome</keyword>
<dbReference type="InterPro" id="IPR013424">
    <property type="entry name" value="Ice-binding_C"/>
</dbReference>
<name>A0A1I1M976_9BURK</name>
<dbReference type="EMBL" id="FOLD01000010">
    <property type="protein sequence ID" value="SFC78200.1"/>
    <property type="molecule type" value="Genomic_DNA"/>
</dbReference>
<evidence type="ECO:0000259" key="2">
    <source>
        <dbReference type="Pfam" id="PF07589"/>
    </source>
</evidence>
<organism evidence="3 4">
    <name type="scientific">Massilia yuzhufengensis</name>
    <dbReference type="NCBI Taxonomy" id="1164594"/>
    <lineage>
        <taxon>Bacteria</taxon>
        <taxon>Pseudomonadati</taxon>
        <taxon>Pseudomonadota</taxon>
        <taxon>Betaproteobacteria</taxon>
        <taxon>Burkholderiales</taxon>
        <taxon>Oxalobacteraceae</taxon>
        <taxon>Telluria group</taxon>
        <taxon>Massilia</taxon>
    </lineage>
</organism>
<feature type="domain" description="Ice-binding protein C-terminal" evidence="2">
    <location>
        <begin position="189"/>
        <end position="214"/>
    </location>
</feature>
<reference evidence="4" key="1">
    <citation type="submission" date="2016-10" db="EMBL/GenBank/DDBJ databases">
        <authorList>
            <person name="Varghese N."/>
            <person name="Submissions S."/>
        </authorList>
    </citation>
    <scope>NUCLEOTIDE SEQUENCE [LARGE SCALE GENOMIC DNA]</scope>
    <source>
        <strain evidence="4">CGMCC 1.12041</strain>
    </source>
</reference>
<feature type="signal peptide" evidence="1">
    <location>
        <begin position="1"/>
        <end position="26"/>
    </location>
</feature>
<gene>
    <name evidence="3" type="ORF">SAMN05216204_11052</name>
</gene>
<protein>
    <submittedName>
        <fullName evidence="3">PEP-CTERM protein-sorting domain-containing protein</fullName>
    </submittedName>
</protein>
<feature type="chain" id="PRO_5011566228" evidence="1">
    <location>
        <begin position="27"/>
        <end position="222"/>
    </location>
</feature>
<dbReference type="Proteomes" id="UP000198639">
    <property type="component" value="Unassembled WGS sequence"/>
</dbReference>
<sequence length="222" mass="23232">MKSNNALPKPALLATLLLSVVMPAHAEITVFTNEASFLSAVQAAGTDRFDDLPTSELEAQLSRTAGAYGYRINAGPGDGGFFPVMNNGDVYLAPTLASDVVSFSAFSLGVFGFGGSFFATDAYGSYVSGRTIELTAMDGSGSTSYTLEGSSPTSFLGFLSTNPLTEVSLRTIGEQGNVYWATANDVVLAVPEPSAYAMFLVGAGIAACSVRRRRRVPYTSAK</sequence>